<protein>
    <submittedName>
        <fullName evidence="1">Uncharacterized protein</fullName>
    </submittedName>
</protein>
<accession>A0ABW5D9W7</accession>
<keyword evidence="2" id="KW-1185">Reference proteome</keyword>
<gene>
    <name evidence="1" type="ORF">ACFSSA_13595</name>
</gene>
<dbReference type="Gene3D" id="1.10.10.10">
    <property type="entry name" value="Winged helix-like DNA-binding domain superfamily/Winged helix DNA-binding domain"/>
    <property type="match status" value="1"/>
</dbReference>
<organism evidence="1 2">
    <name type="scientific">Luteolibacter algae</name>
    <dbReference type="NCBI Taxonomy" id="454151"/>
    <lineage>
        <taxon>Bacteria</taxon>
        <taxon>Pseudomonadati</taxon>
        <taxon>Verrucomicrobiota</taxon>
        <taxon>Verrucomicrobiia</taxon>
        <taxon>Verrucomicrobiales</taxon>
        <taxon>Verrucomicrobiaceae</taxon>
        <taxon>Luteolibacter</taxon>
    </lineage>
</organism>
<comment type="caution">
    <text evidence="1">The sequence shown here is derived from an EMBL/GenBank/DDBJ whole genome shotgun (WGS) entry which is preliminary data.</text>
</comment>
<proteinExistence type="predicted"/>
<evidence type="ECO:0000313" key="1">
    <source>
        <dbReference type="EMBL" id="MFD2257712.1"/>
    </source>
</evidence>
<sequence length="106" mass="11976">MVCSLTKSPTSDPARMERIGELLARAVARRCRREELEKARQNQKRIAEDADPILIFIAQVGECSPLEVRERFSLSRSTAFRRLDAMVKSGHLAKSGSTRNTRYAVI</sequence>
<evidence type="ECO:0000313" key="2">
    <source>
        <dbReference type="Proteomes" id="UP001597375"/>
    </source>
</evidence>
<name>A0ABW5D9W7_9BACT</name>
<dbReference type="SUPFAM" id="SSF46785">
    <property type="entry name" value="Winged helix' DNA-binding domain"/>
    <property type="match status" value="1"/>
</dbReference>
<dbReference type="InterPro" id="IPR036388">
    <property type="entry name" value="WH-like_DNA-bd_sf"/>
</dbReference>
<reference evidence="2" key="1">
    <citation type="journal article" date="2019" name="Int. J. Syst. Evol. Microbiol.">
        <title>The Global Catalogue of Microorganisms (GCM) 10K type strain sequencing project: providing services to taxonomists for standard genome sequencing and annotation.</title>
        <authorList>
            <consortium name="The Broad Institute Genomics Platform"/>
            <consortium name="The Broad Institute Genome Sequencing Center for Infectious Disease"/>
            <person name="Wu L."/>
            <person name="Ma J."/>
        </authorList>
    </citation>
    <scope>NUCLEOTIDE SEQUENCE [LARGE SCALE GENOMIC DNA]</scope>
    <source>
        <strain evidence="2">CGMCC 4.7106</strain>
    </source>
</reference>
<dbReference type="RefSeq" id="WP_386821054.1">
    <property type="nucleotide sequence ID" value="NZ_JBHUIT010000031.1"/>
</dbReference>
<dbReference type="InterPro" id="IPR036390">
    <property type="entry name" value="WH_DNA-bd_sf"/>
</dbReference>
<dbReference type="EMBL" id="JBHUIT010000031">
    <property type="protein sequence ID" value="MFD2257712.1"/>
    <property type="molecule type" value="Genomic_DNA"/>
</dbReference>
<dbReference type="Proteomes" id="UP001597375">
    <property type="component" value="Unassembled WGS sequence"/>
</dbReference>